<dbReference type="InterPro" id="IPR002403">
    <property type="entry name" value="Cyt_P450_E_grp-IV"/>
</dbReference>
<keyword evidence="3 8" id="KW-0349">Heme</keyword>
<dbReference type="InterPro" id="IPR001128">
    <property type="entry name" value="Cyt_P450"/>
</dbReference>
<keyword evidence="6 8" id="KW-0408">Iron</keyword>
<feature type="binding site" description="axial binding residue" evidence="8">
    <location>
        <position position="460"/>
    </location>
    <ligand>
        <name>heme</name>
        <dbReference type="ChEBI" id="CHEBI:30413"/>
    </ligand>
    <ligandPart>
        <name>Fe</name>
        <dbReference type="ChEBI" id="CHEBI:18248"/>
    </ligandPart>
</feature>
<dbReference type="AlphaFoldDB" id="A0A9W7SVA2"/>
<keyword evidence="12" id="KW-1185">Reference proteome</keyword>
<keyword evidence="10" id="KW-0472">Membrane</keyword>
<dbReference type="PANTHER" id="PTHR46206">
    <property type="entry name" value="CYTOCHROME P450"/>
    <property type="match status" value="1"/>
</dbReference>
<evidence type="ECO:0000256" key="7">
    <source>
        <dbReference type="ARBA" id="ARBA00023033"/>
    </source>
</evidence>
<keyword evidence="7 9" id="KW-0503">Monooxygenase</keyword>
<reference evidence="11 12" key="2">
    <citation type="journal article" date="2021" name="Curr. Genet.">
        <title>Genetic response to nitrogen starvation in the aggressive Eucalyptus foliar pathogen Teratosphaeria destructans.</title>
        <authorList>
            <person name="Havenga M."/>
            <person name="Wingfield B.D."/>
            <person name="Wingfield M.J."/>
            <person name="Dreyer L.L."/>
            <person name="Roets F."/>
            <person name="Aylward J."/>
        </authorList>
    </citation>
    <scope>NUCLEOTIDE SEQUENCE [LARGE SCALE GENOMIC DNA]</scope>
    <source>
        <strain evidence="11">CMW44962</strain>
    </source>
</reference>
<sequence>MEALQSISWPLSARSYALLATILLLCYIAAKIYGLYTAAVPYPGIPLISLPGRTPKDSWIKNGNDTIRFGIATCTEDQTFQIMSGTGPKLIIRQHLAEEVARNKHLSFGENFRIDYMAHYPGFDGIHVGLNRGLLIRDTVIKKLTQSLALVTGDIVEEASACISDAFGENPEWESVELDAKVQLVIARLSSRVFLGKPLCRDSRWLQIAEAYTINVFIGSAYLRAMPGVLRPLLHWFVPACRTLRKQVRDARILIGDDVKRREAAAQAFLSEGKKVPKKADTIGWFVEMAQEHGTELSTNDLVSLQLFLTIVANHTTSEAINLALKHLCEHSEYVQPLRDEIIEIIGERGWSKASLSQLSLMDSFLKESQRHSRGLATLNRIATSDTALSNGLFIRKGTRMALLNGCMDPKFYDSPTSFDAYRFVPSRQAQAAARGQSKPWQFVSLSPEQMGFGLGLHACPGRFFVAQEMKIALAFLLLRYDWSFDPAYGTPEMIEIEGNPLWNPKARMMCRRRMEEIDLNVISG</sequence>
<comment type="caution">
    <text evidence="11">The sequence shown here is derived from an EMBL/GenBank/DDBJ whole genome shotgun (WGS) entry which is preliminary data.</text>
</comment>
<dbReference type="SUPFAM" id="SSF48264">
    <property type="entry name" value="Cytochrome P450"/>
    <property type="match status" value="1"/>
</dbReference>
<reference evidence="11 12" key="1">
    <citation type="journal article" date="2018" name="IMA Fungus">
        <title>IMA Genome-F 10: Nine draft genome sequences of Claviceps purpurea s.lat., including C. arundinis, C. humidiphila, and C. cf. spartinae, pseudomolecules for the pitch canker pathogen Fusarium circinatum, draft genome of Davidsoniella eucalypti, Grosmannia galeiformis, Quambalaria eucalypti, and Teratosphaeria destructans.</title>
        <authorList>
            <person name="Wingfield B.D."/>
            <person name="Liu M."/>
            <person name="Nguyen H.D."/>
            <person name="Lane F.A."/>
            <person name="Morgan S.W."/>
            <person name="De Vos L."/>
            <person name="Wilken P.M."/>
            <person name="Duong T.A."/>
            <person name="Aylward J."/>
            <person name="Coetzee M.P."/>
            <person name="Dadej K."/>
            <person name="De Beer Z.W."/>
            <person name="Findlay W."/>
            <person name="Havenga M."/>
            <person name="Kolarik M."/>
            <person name="Menzies J.G."/>
            <person name="Naidoo K."/>
            <person name="Pochopski O."/>
            <person name="Shoukouhi P."/>
            <person name="Santana Q.C."/>
            <person name="Seifert K.A."/>
            <person name="Soal N."/>
            <person name="Steenkamp E.T."/>
            <person name="Tatham C.T."/>
            <person name="van der Nest M.A."/>
            <person name="Wingfield M.J."/>
        </authorList>
    </citation>
    <scope>NUCLEOTIDE SEQUENCE [LARGE SCALE GENOMIC DNA]</scope>
    <source>
        <strain evidence="11">CMW44962</strain>
    </source>
</reference>
<dbReference type="PANTHER" id="PTHR46206:SF2">
    <property type="entry name" value="CYTOCHROME P450 MONOOXYGENASE AUSG-RELATED"/>
    <property type="match status" value="1"/>
</dbReference>
<dbReference type="Gene3D" id="1.10.630.10">
    <property type="entry name" value="Cytochrome P450"/>
    <property type="match status" value="1"/>
</dbReference>
<dbReference type="PROSITE" id="PS00086">
    <property type="entry name" value="CYTOCHROME_P450"/>
    <property type="match status" value="1"/>
</dbReference>
<evidence type="ECO:0000313" key="11">
    <source>
        <dbReference type="EMBL" id="KAH9831044.1"/>
    </source>
</evidence>
<evidence type="ECO:0000313" key="12">
    <source>
        <dbReference type="Proteomes" id="UP001138500"/>
    </source>
</evidence>
<name>A0A9W7SVA2_9PEZI</name>
<comment type="similarity">
    <text evidence="2 9">Belongs to the cytochrome P450 family.</text>
</comment>
<keyword evidence="10" id="KW-1133">Transmembrane helix</keyword>
<keyword evidence="10" id="KW-0812">Transmembrane</keyword>
<dbReference type="Pfam" id="PF00067">
    <property type="entry name" value="p450"/>
    <property type="match status" value="1"/>
</dbReference>
<feature type="transmembrane region" description="Helical" evidence="10">
    <location>
        <begin position="16"/>
        <end position="36"/>
    </location>
</feature>
<comment type="cofactor">
    <cofactor evidence="1 8">
        <name>heme</name>
        <dbReference type="ChEBI" id="CHEBI:30413"/>
    </cofactor>
</comment>
<dbReference type="CDD" id="cd11041">
    <property type="entry name" value="CYP503A1-like"/>
    <property type="match status" value="1"/>
</dbReference>
<dbReference type="InterPro" id="IPR036396">
    <property type="entry name" value="Cyt_P450_sf"/>
</dbReference>
<proteinExistence type="inferred from homology"/>
<evidence type="ECO:0000256" key="3">
    <source>
        <dbReference type="ARBA" id="ARBA00022617"/>
    </source>
</evidence>
<dbReference type="GO" id="GO:0005506">
    <property type="term" value="F:iron ion binding"/>
    <property type="evidence" value="ECO:0007669"/>
    <property type="project" value="InterPro"/>
</dbReference>
<gene>
    <name evidence="11" type="ORF">Tdes44962_MAKER02121</name>
</gene>
<evidence type="ECO:0000256" key="1">
    <source>
        <dbReference type="ARBA" id="ARBA00001971"/>
    </source>
</evidence>
<dbReference type="EMBL" id="RIBY02001224">
    <property type="protein sequence ID" value="KAH9831044.1"/>
    <property type="molecule type" value="Genomic_DNA"/>
</dbReference>
<dbReference type="GO" id="GO:0004497">
    <property type="term" value="F:monooxygenase activity"/>
    <property type="evidence" value="ECO:0007669"/>
    <property type="project" value="UniProtKB-KW"/>
</dbReference>
<evidence type="ECO:0000256" key="10">
    <source>
        <dbReference type="SAM" id="Phobius"/>
    </source>
</evidence>
<keyword evidence="5 9" id="KW-0560">Oxidoreductase</keyword>
<evidence type="ECO:0000256" key="9">
    <source>
        <dbReference type="RuleBase" id="RU000461"/>
    </source>
</evidence>
<dbReference type="InterPro" id="IPR017972">
    <property type="entry name" value="Cyt_P450_CS"/>
</dbReference>
<evidence type="ECO:0000256" key="6">
    <source>
        <dbReference type="ARBA" id="ARBA00023004"/>
    </source>
</evidence>
<evidence type="ECO:0000256" key="8">
    <source>
        <dbReference type="PIRSR" id="PIRSR602403-1"/>
    </source>
</evidence>
<dbReference type="GO" id="GO:0016705">
    <property type="term" value="F:oxidoreductase activity, acting on paired donors, with incorporation or reduction of molecular oxygen"/>
    <property type="evidence" value="ECO:0007669"/>
    <property type="project" value="InterPro"/>
</dbReference>
<dbReference type="OrthoDB" id="1844152at2759"/>
<evidence type="ECO:0000256" key="2">
    <source>
        <dbReference type="ARBA" id="ARBA00010617"/>
    </source>
</evidence>
<evidence type="ECO:0000256" key="4">
    <source>
        <dbReference type="ARBA" id="ARBA00022723"/>
    </source>
</evidence>
<dbReference type="GO" id="GO:0020037">
    <property type="term" value="F:heme binding"/>
    <property type="evidence" value="ECO:0007669"/>
    <property type="project" value="InterPro"/>
</dbReference>
<protein>
    <submittedName>
        <fullName evidence="11">Cytochrome-P450</fullName>
    </submittedName>
</protein>
<keyword evidence="4 8" id="KW-0479">Metal-binding</keyword>
<evidence type="ECO:0000256" key="5">
    <source>
        <dbReference type="ARBA" id="ARBA00023002"/>
    </source>
</evidence>
<dbReference type="Proteomes" id="UP001138500">
    <property type="component" value="Unassembled WGS sequence"/>
</dbReference>
<dbReference type="PRINTS" id="PR00465">
    <property type="entry name" value="EP450IV"/>
</dbReference>
<accession>A0A9W7SVA2</accession>
<organism evidence="11 12">
    <name type="scientific">Teratosphaeria destructans</name>
    <dbReference type="NCBI Taxonomy" id="418781"/>
    <lineage>
        <taxon>Eukaryota</taxon>
        <taxon>Fungi</taxon>
        <taxon>Dikarya</taxon>
        <taxon>Ascomycota</taxon>
        <taxon>Pezizomycotina</taxon>
        <taxon>Dothideomycetes</taxon>
        <taxon>Dothideomycetidae</taxon>
        <taxon>Mycosphaerellales</taxon>
        <taxon>Teratosphaeriaceae</taxon>
        <taxon>Teratosphaeria</taxon>
    </lineage>
</organism>